<gene>
    <name evidence="1" type="ORF">IFM89_030277</name>
</gene>
<keyword evidence="2" id="KW-1185">Reference proteome</keyword>
<dbReference type="GO" id="GO:0005840">
    <property type="term" value="C:ribosome"/>
    <property type="evidence" value="ECO:0007669"/>
    <property type="project" value="InterPro"/>
</dbReference>
<dbReference type="OrthoDB" id="540873at2759"/>
<comment type="caution">
    <text evidence="1">The sequence shown here is derived from an EMBL/GenBank/DDBJ whole genome shotgun (WGS) entry which is preliminary data.</text>
</comment>
<proteinExistence type="predicted"/>
<dbReference type="GO" id="GO:0006412">
    <property type="term" value="P:translation"/>
    <property type="evidence" value="ECO:0007669"/>
    <property type="project" value="InterPro"/>
</dbReference>
<sequence length="195" mass="22376">MKVFGRSKWSTGLCSSCQVANDVVGSIRTVGSFFAKQWNFTRTMGRYASLEYGHYGNPTTEFQEKKIRWLHRDGLKGNAKHVASVLFKSCRWKPNSFRFLKIVGVGFKAGESRRAPSLYLKLGYNHEVEPSVPLNSCVLFQTQHSFFAFGTDKRRVHQFFLPLLFTFVNLPRFIKAKVSCMLMKSSRRSKGKKSK</sequence>
<dbReference type="GO" id="GO:0019843">
    <property type="term" value="F:rRNA binding"/>
    <property type="evidence" value="ECO:0007669"/>
    <property type="project" value="InterPro"/>
</dbReference>
<dbReference type="Gene3D" id="3.90.930.12">
    <property type="entry name" value="Ribosomal protein L6, alpha-beta domain"/>
    <property type="match status" value="1"/>
</dbReference>
<accession>A0A835INI3</accession>
<protein>
    <recommendedName>
        <fullName evidence="3">Ribosomal protein L6</fullName>
    </recommendedName>
</protein>
<evidence type="ECO:0008006" key="3">
    <source>
        <dbReference type="Google" id="ProtNLM"/>
    </source>
</evidence>
<dbReference type="EMBL" id="JADFTS010000002">
    <property type="protein sequence ID" value="KAF9622235.1"/>
    <property type="molecule type" value="Genomic_DNA"/>
</dbReference>
<dbReference type="AlphaFoldDB" id="A0A835INI3"/>
<evidence type="ECO:0000313" key="1">
    <source>
        <dbReference type="EMBL" id="KAF9622235.1"/>
    </source>
</evidence>
<reference evidence="1 2" key="1">
    <citation type="submission" date="2020-10" db="EMBL/GenBank/DDBJ databases">
        <title>The Coptis chinensis genome and diversification of protoberbering-type alkaloids.</title>
        <authorList>
            <person name="Wang B."/>
            <person name="Shu S."/>
            <person name="Song C."/>
            <person name="Liu Y."/>
        </authorList>
    </citation>
    <scope>NUCLEOTIDE SEQUENCE [LARGE SCALE GENOMIC DNA]</scope>
    <source>
        <strain evidence="1">HL-2020</strain>
        <tissue evidence="1">Leaf</tissue>
    </source>
</reference>
<dbReference type="Proteomes" id="UP000631114">
    <property type="component" value="Unassembled WGS sequence"/>
</dbReference>
<evidence type="ECO:0000313" key="2">
    <source>
        <dbReference type="Proteomes" id="UP000631114"/>
    </source>
</evidence>
<dbReference type="SUPFAM" id="SSF56053">
    <property type="entry name" value="Ribosomal protein L6"/>
    <property type="match status" value="1"/>
</dbReference>
<dbReference type="GO" id="GO:0003735">
    <property type="term" value="F:structural constituent of ribosome"/>
    <property type="evidence" value="ECO:0007669"/>
    <property type="project" value="InterPro"/>
</dbReference>
<dbReference type="InterPro" id="IPR036789">
    <property type="entry name" value="Ribosomal_uL6-like_a/b-dom_sf"/>
</dbReference>
<organism evidence="1 2">
    <name type="scientific">Coptis chinensis</name>
    <dbReference type="NCBI Taxonomy" id="261450"/>
    <lineage>
        <taxon>Eukaryota</taxon>
        <taxon>Viridiplantae</taxon>
        <taxon>Streptophyta</taxon>
        <taxon>Embryophyta</taxon>
        <taxon>Tracheophyta</taxon>
        <taxon>Spermatophyta</taxon>
        <taxon>Magnoliopsida</taxon>
        <taxon>Ranunculales</taxon>
        <taxon>Ranunculaceae</taxon>
        <taxon>Coptidoideae</taxon>
        <taxon>Coptis</taxon>
    </lineage>
</organism>
<name>A0A835INI3_9MAGN</name>